<evidence type="ECO:0000259" key="3">
    <source>
        <dbReference type="PROSITE" id="PS50948"/>
    </source>
</evidence>
<name>A0AAE1CLW9_9GAST</name>
<accession>A0AAE1CLW9</accession>
<sequence>MATLSSALRAHNRGSVRWISDLRMSLTFLLCFALCTVEISGECQPGKPLREAGVFFPDLTSESFKAEMAGFSTTEYGMMSFKEHFSKESGRGSVHTEGPTSNYLFFLTENDTMRAFGNDGGCLKVSKQNEIVSLIRVVRRALDPDKATFIESTNLMGIPVYHWRICYPFSLDDGSENLVASLDTFITYDDQWQMYTGTKDVLLRLSVDIFVDDVFRDNYYLDFLQFEKMQYDANIFQADLEPPLGLPCTGLNQDMDQPQVPSSASFRRETVARHGEHRYISDRERVVFDTENQVIERKTSIATSVRDFNHGASYLIMRIKGHSTSCLTMPINKLETQFLQQDINSGVTFKDHYVSMDSVKDYLYLSGDFTFNGEYRYRGIPCDVFTHITTNYAGKRQRAKILLFFSKPGVVVADRSGLSKENKLVKIEIRVDDVPPIIHNIYNQNIFDFDKALEAPYDISPCFDEQHRIEFKLDLEELKRTHQVAMTANERRALEHDVRNFIAEMCGLDFVRVHVGTAVERHGTVSLTGKLFARPDSGVHFEHFVRKSFGNGRKALNRVVSTMRDVSEIASCANQAYLNSDASDADYCLSLKVCILYRGASSDQEEITLVDDDPCEHLTKVRGFKDLTSMSAAWDTLQRKVSKDKMVLELKVGDKIFKISNVKKINDPNARLHKISPLSSFKKISSISTTTAEGQKLSGKTSLKECADQCLNRLLFPCEAFSYCKDTSSCELYDSFDRKVSGQESDIGRAPSYTVERNCEIYMRYSLHNFERQPGTVARMTTSSSDVEVTDIAGVEDCARLCMDRNDFQCESFDFCSPDGLSGNCLLHKQHWREFTWVKEGSPEQNCSHFSRNYIWDYTKMDGITNFPVSGSVTMAGGVEACAFQCSSSAKCNTFNYCEGGDLCQYIDSSAGKPTLGDVVPTYRCYTFVQKDTADVISRHDILVDKLERKQASSGGYSSGAMAGLAFAMLVLGVCLCFLGLYSWTLLDRYRNNNKDRWDNAISQGRKQTYLRTTPVRNMAMRFRRTGHFRVPERPSLFMATRHTRFLLFHWSADTPFLLVWEKGAINSTTCCFSETCLP</sequence>
<dbReference type="InterPro" id="IPR003609">
    <property type="entry name" value="Pan_app"/>
</dbReference>
<feature type="chain" id="PRO_5042261661" description="Apple domain-containing protein" evidence="2">
    <location>
        <begin position="42"/>
        <end position="1079"/>
    </location>
</feature>
<dbReference type="SMART" id="SM00473">
    <property type="entry name" value="PAN_AP"/>
    <property type="match status" value="3"/>
</dbReference>
<comment type="caution">
    <text evidence="4">The sequence shown here is derived from an EMBL/GenBank/DDBJ whole genome shotgun (WGS) entry which is preliminary data.</text>
</comment>
<keyword evidence="1" id="KW-0812">Transmembrane</keyword>
<evidence type="ECO:0000256" key="2">
    <source>
        <dbReference type="SAM" id="SignalP"/>
    </source>
</evidence>
<dbReference type="PANTHER" id="PTHR36902">
    <property type="entry name" value="ENRICHED IN SURFACE-LABELED PROTEOME PROTEIN 9"/>
    <property type="match status" value="1"/>
</dbReference>
<dbReference type="Gene3D" id="3.50.4.10">
    <property type="entry name" value="Hepatocyte Growth Factor"/>
    <property type="match status" value="2"/>
</dbReference>
<dbReference type="SUPFAM" id="SSF57414">
    <property type="entry name" value="Hairpin loop containing domain-like"/>
    <property type="match status" value="2"/>
</dbReference>
<dbReference type="Proteomes" id="UP001283361">
    <property type="component" value="Unassembled WGS sequence"/>
</dbReference>
<evidence type="ECO:0000256" key="1">
    <source>
        <dbReference type="SAM" id="Phobius"/>
    </source>
</evidence>
<dbReference type="AlphaFoldDB" id="A0AAE1CLW9"/>
<evidence type="ECO:0000313" key="4">
    <source>
        <dbReference type="EMBL" id="KAK3708255.1"/>
    </source>
</evidence>
<feature type="domain" description="Apple" evidence="3">
    <location>
        <begin position="676"/>
        <end position="759"/>
    </location>
</feature>
<dbReference type="CDD" id="cd01099">
    <property type="entry name" value="PAN_AP_HGF"/>
    <property type="match status" value="1"/>
</dbReference>
<keyword evidence="1" id="KW-0472">Membrane</keyword>
<dbReference type="Pfam" id="PF25898">
    <property type="entry name" value="LolA_2nd_metazoa"/>
    <property type="match status" value="1"/>
</dbReference>
<dbReference type="PROSITE" id="PS50948">
    <property type="entry name" value="PAN"/>
    <property type="match status" value="1"/>
</dbReference>
<dbReference type="PANTHER" id="PTHR36902:SF1">
    <property type="entry name" value="ENRICHED IN SURFACE-LABELED PROTEOME PROTEIN 9"/>
    <property type="match status" value="1"/>
</dbReference>
<keyword evidence="1" id="KW-1133">Transmembrane helix</keyword>
<gene>
    <name evidence="4" type="ORF">RRG08_023657</name>
</gene>
<proteinExistence type="predicted"/>
<reference evidence="4" key="1">
    <citation type="journal article" date="2023" name="G3 (Bethesda)">
        <title>A reference genome for the long-term kleptoplast-retaining sea slug Elysia crispata morphotype clarki.</title>
        <authorList>
            <person name="Eastman K.E."/>
            <person name="Pendleton A.L."/>
            <person name="Shaikh M.A."/>
            <person name="Suttiyut T."/>
            <person name="Ogas R."/>
            <person name="Tomko P."/>
            <person name="Gavelis G."/>
            <person name="Widhalm J.R."/>
            <person name="Wisecaver J.H."/>
        </authorList>
    </citation>
    <scope>NUCLEOTIDE SEQUENCE</scope>
    <source>
        <strain evidence="4">ECLA1</strain>
    </source>
</reference>
<keyword evidence="5" id="KW-1185">Reference proteome</keyword>
<feature type="transmembrane region" description="Helical" evidence="1">
    <location>
        <begin position="961"/>
        <end position="987"/>
    </location>
</feature>
<dbReference type="EMBL" id="JAWDGP010007701">
    <property type="protein sequence ID" value="KAK3708255.1"/>
    <property type="molecule type" value="Genomic_DNA"/>
</dbReference>
<dbReference type="InterPro" id="IPR058831">
    <property type="entry name" value="LolA-like_dom_2nd"/>
</dbReference>
<keyword evidence="2" id="KW-0732">Signal</keyword>
<evidence type="ECO:0000313" key="5">
    <source>
        <dbReference type="Proteomes" id="UP001283361"/>
    </source>
</evidence>
<organism evidence="4 5">
    <name type="scientific">Elysia crispata</name>
    <name type="common">lettuce slug</name>
    <dbReference type="NCBI Taxonomy" id="231223"/>
    <lineage>
        <taxon>Eukaryota</taxon>
        <taxon>Metazoa</taxon>
        <taxon>Spiralia</taxon>
        <taxon>Lophotrochozoa</taxon>
        <taxon>Mollusca</taxon>
        <taxon>Gastropoda</taxon>
        <taxon>Heterobranchia</taxon>
        <taxon>Euthyneura</taxon>
        <taxon>Panpulmonata</taxon>
        <taxon>Sacoglossa</taxon>
        <taxon>Placobranchoidea</taxon>
        <taxon>Plakobranchidae</taxon>
        <taxon>Elysia</taxon>
    </lineage>
</organism>
<protein>
    <recommendedName>
        <fullName evidence="3">Apple domain-containing protein</fullName>
    </recommendedName>
</protein>
<dbReference type="Pfam" id="PF00024">
    <property type="entry name" value="PAN_1"/>
    <property type="match status" value="1"/>
</dbReference>
<feature type="signal peptide" evidence="2">
    <location>
        <begin position="1"/>
        <end position="41"/>
    </location>
</feature>